<dbReference type="GO" id="GO:0070095">
    <property type="term" value="F:fructose-6-phosphate binding"/>
    <property type="evidence" value="ECO:0007669"/>
    <property type="project" value="TreeGrafter"/>
</dbReference>
<evidence type="ECO:0000256" key="7">
    <source>
        <dbReference type="ARBA" id="ARBA00022679"/>
    </source>
</evidence>
<dbReference type="GO" id="GO:0005524">
    <property type="term" value="F:ATP binding"/>
    <property type="evidence" value="ECO:0007669"/>
    <property type="project" value="UniProtKB-KW"/>
</dbReference>
<dbReference type="GO" id="GO:0048029">
    <property type="term" value="F:monosaccharide binding"/>
    <property type="evidence" value="ECO:0007669"/>
    <property type="project" value="TreeGrafter"/>
</dbReference>
<dbReference type="InterPro" id="IPR009161">
    <property type="entry name" value="6-Pfructokinase_euk"/>
</dbReference>
<organism evidence="17 18">
    <name type="scientific">Cetraspora pellucida</name>
    <dbReference type="NCBI Taxonomy" id="1433469"/>
    <lineage>
        <taxon>Eukaryota</taxon>
        <taxon>Fungi</taxon>
        <taxon>Fungi incertae sedis</taxon>
        <taxon>Mucoromycota</taxon>
        <taxon>Glomeromycotina</taxon>
        <taxon>Glomeromycetes</taxon>
        <taxon>Diversisporales</taxon>
        <taxon>Gigasporaceae</taxon>
        <taxon>Cetraspora</taxon>
    </lineage>
</organism>
<evidence type="ECO:0000256" key="8">
    <source>
        <dbReference type="ARBA" id="ARBA00022723"/>
    </source>
</evidence>
<dbReference type="GO" id="GO:0005739">
    <property type="term" value="C:mitochondrion"/>
    <property type="evidence" value="ECO:0007669"/>
    <property type="project" value="TreeGrafter"/>
</dbReference>
<dbReference type="InterPro" id="IPR035966">
    <property type="entry name" value="PKF_sf"/>
</dbReference>
<gene>
    <name evidence="17" type="ORF">CPELLU_LOCUS8597</name>
</gene>
<protein>
    <recommendedName>
        <fullName evidence="4 15">6-phosphofructokinase</fullName>
        <ecNumber evidence="4 15">2.7.1.11</ecNumber>
    </recommendedName>
    <alternativeName>
        <fullName evidence="15">Phosphohexokinase</fullName>
    </alternativeName>
</protein>
<dbReference type="OrthoDB" id="537915at2759"/>
<dbReference type="InterPro" id="IPR000023">
    <property type="entry name" value="Phosphofructokinase_dom"/>
</dbReference>
<evidence type="ECO:0000256" key="11">
    <source>
        <dbReference type="ARBA" id="ARBA00022840"/>
    </source>
</evidence>
<dbReference type="GO" id="GO:0003872">
    <property type="term" value="F:6-phosphofructokinase activity"/>
    <property type="evidence" value="ECO:0007669"/>
    <property type="project" value="UniProtKB-EC"/>
</dbReference>
<evidence type="ECO:0000256" key="5">
    <source>
        <dbReference type="ARBA" id="ARBA00022490"/>
    </source>
</evidence>
<keyword evidence="12" id="KW-0460">Magnesium</keyword>
<dbReference type="InterPro" id="IPR022953">
    <property type="entry name" value="ATP_PFK"/>
</dbReference>
<evidence type="ECO:0000256" key="9">
    <source>
        <dbReference type="ARBA" id="ARBA00022741"/>
    </source>
</evidence>
<comment type="subcellular location">
    <subcellularLocation>
        <location evidence="2">Cytoplasm</location>
    </subcellularLocation>
</comment>
<dbReference type="PANTHER" id="PTHR13697:SF4">
    <property type="entry name" value="ATP-DEPENDENT 6-PHOSPHOFRUCTOKINASE"/>
    <property type="match status" value="1"/>
</dbReference>
<dbReference type="PANTHER" id="PTHR13697">
    <property type="entry name" value="PHOSPHOFRUCTOKINASE"/>
    <property type="match status" value="1"/>
</dbReference>
<evidence type="ECO:0000313" key="17">
    <source>
        <dbReference type="EMBL" id="CAG8635468.1"/>
    </source>
</evidence>
<dbReference type="GO" id="GO:0046872">
    <property type="term" value="F:metal ion binding"/>
    <property type="evidence" value="ECO:0007669"/>
    <property type="project" value="UniProtKB-KW"/>
</dbReference>
<feature type="domain" description="Phosphofructokinase" evidence="16">
    <location>
        <begin position="552"/>
        <end position="840"/>
    </location>
</feature>
<comment type="similarity">
    <text evidence="15">Belongs to the phosphofructokinase type A (PFKA) family. ATP-dependent PFK group I subfamily. Eukaryotic two domain clade "E" sub-subfamily.</text>
</comment>
<keyword evidence="8" id="KW-0479">Metal-binding</keyword>
<evidence type="ECO:0000256" key="3">
    <source>
        <dbReference type="ARBA" id="ARBA00004679"/>
    </source>
</evidence>
<comment type="caution">
    <text evidence="17">The sequence shown here is derived from an EMBL/GenBank/DDBJ whole genome shotgun (WGS) entry which is preliminary data.</text>
</comment>
<dbReference type="PRINTS" id="PR00476">
    <property type="entry name" value="PHFRCTKINASE"/>
</dbReference>
<evidence type="ECO:0000313" key="18">
    <source>
        <dbReference type="Proteomes" id="UP000789759"/>
    </source>
</evidence>
<dbReference type="SUPFAM" id="SSF53784">
    <property type="entry name" value="Phosphofructokinase"/>
    <property type="match status" value="2"/>
</dbReference>
<keyword evidence="6" id="KW-0021">Allosteric enzyme</keyword>
<dbReference type="FunFam" id="3.40.50.460:FF:000008">
    <property type="entry name" value="ATP-dependent 6-phosphofructokinase"/>
    <property type="match status" value="1"/>
</dbReference>
<accession>A0A9N9GUP4</accession>
<dbReference type="GO" id="GO:0030388">
    <property type="term" value="P:fructose 1,6-bisphosphate metabolic process"/>
    <property type="evidence" value="ECO:0007669"/>
    <property type="project" value="TreeGrafter"/>
</dbReference>
<evidence type="ECO:0000256" key="10">
    <source>
        <dbReference type="ARBA" id="ARBA00022777"/>
    </source>
</evidence>
<evidence type="ECO:0000256" key="12">
    <source>
        <dbReference type="ARBA" id="ARBA00022842"/>
    </source>
</evidence>
<keyword evidence="18" id="KW-1185">Reference proteome</keyword>
<dbReference type="EC" id="2.7.1.11" evidence="4 15"/>
<dbReference type="AlphaFoldDB" id="A0A9N9GUP4"/>
<evidence type="ECO:0000259" key="16">
    <source>
        <dbReference type="Pfam" id="PF00365"/>
    </source>
</evidence>
<evidence type="ECO:0000256" key="1">
    <source>
        <dbReference type="ARBA" id="ARBA00001946"/>
    </source>
</evidence>
<dbReference type="GO" id="GO:0006002">
    <property type="term" value="P:fructose 6-phosphate metabolic process"/>
    <property type="evidence" value="ECO:0007669"/>
    <property type="project" value="InterPro"/>
</dbReference>
<evidence type="ECO:0000256" key="6">
    <source>
        <dbReference type="ARBA" id="ARBA00022533"/>
    </source>
</evidence>
<dbReference type="Proteomes" id="UP000789759">
    <property type="component" value="Unassembled WGS sequence"/>
</dbReference>
<evidence type="ECO:0000256" key="15">
    <source>
        <dbReference type="PIRNR" id="PIRNR000533"/>
    </source>
</evidence>
<keyword evidence="9 15" id="KW-0547">Nucleotide-binding</keyword>
<dbReference type="GO" id="GO:0061621">
    <property type="term" value="P:canonical glycolysis"/>
    <property type="evidence" value="ECO:0007669"/>
    <property type="project" value="TreeGrafter"/>
</dbReference>
<comment type="pathway">
    <text evidence="3 15">Carbohydrate degradation; glycolysis; D-glyceraldehyde 3-phosphate and glycerone phosphate from D-glucose: step 3/4.</text>
</comment>
<dbReference type="Gene3D" id="3.40.50.460">
    <property type="entry name" value="Phosphofructokinase domain"/>
    <property type="match status" value="2"/>
</dbReference>
<dbReference type="EMBL" id="CAJVQA010006169">
    <property type="protein sequence ID" value="CAG8635468.1"/>
    <property type="molecule type" value="Genomic_DNA"/>
</dbReference>
<dbReference type="GO" id="GO:0016208">
    <property type="term" value="F:AMP binding"/>
    <property type="evidence" value="ECO:0007669"/>
    <property type="project" value="TreeGrafter"/>
</dbReference>
<keyword evidence="7 15" id="KW-0808">Transferase</keyword>
<evidence type="ECO:0000256" key="13">
    <source>
        <dbReference type="ARBA" id="ARBA00023152"/>
    </source>
</evidence>
<sequence>MSLVEGLSHITLATSAIEKYEQCVEFYSTFGFQTISQNVPPNSSIVEMVQNRSEQEKLLHLFAKPPATPITLKIVLSKNATVNVAVPEDKDWRLEPVSIAVVSKNIESVISILDSSNLCYKKYTYPGFDHSYHFEISPDLVHIEIYTHDPLNNLICFSNKPFPFDKTLHPVSPVKPSMLSPSDNKPKFTKKRIGLLTSGGDSSGMNAAVRSIVRVAISRGCEAYAIYEGYEGLVQGGDMIKKFSWSDVRGYLSIGGTLIRTARCQSFREHKGRLEAAYNLIKNGIDALIVCGGDGTLTGADTLRSEWSDLTKELIQTGKLTAEEVVPHANLTIVGIVCSIDNDMAKTDITIGAVTSLHRICEAVDSISSTAFSHSRAFVIEVMGRHCGWLALMAAISTGADYVFIPERPPEANKWKKEMLESLERPIKCDDIKKLLLDAKIDTRVTTLGHIQRGGRPCVYDRNLGVEAVEAVLRATPDTPSPMISVRENKIMSEPLMEAVELTHQVTEAIAEKNFRRAMELRDPEFAQGFNSYLSTAYMKNKASLQQNHSLRIGIIHIGAPAGGMNAATRAAVRVAINHGHKPIAIYNGFSGLLQENVHELNWLDVDDWSSKGGSELGTNKAEADNLGLIAYQLQKQGINALLLIGGFEAYTSLIKLNNARDNYPAFCIPMVCIPATISNNVPGTEFSLGCDTSLNAIVDSCDAIKQSASASRRRVFVVEVQGGHCGYLAVMSGLAVGATNIYAPEYGLSLETLQEDVNHLIRRFGADKKSTSSGRLFLRNESVSSTYTTNVIANIIKTEGKGLFDSRTSILGHIQQGGAPSPMDRIRAKKFAVECVSFLEKHAKFSGSSGNSKYPKVYTKDKESAAVIGITGAQVVCTPVIDLQSDTDFECRKSKKAWWLNVKPLVELLSKWGYSDSEPIEEDMNICGDSIGPE</sequence>
<dbReference type="Gene3D" id="3.10.180.10">
    <property type="entry name" value="2,3-Dihydroxybiphenyl 1,2-Dioxygenase, domain 1"/>
    <property type="match status" value="1"/>
</dbReference>
<comment type="catalytic activity">
    <reaction evidence="14 15">
        <text>beta-D-fructose 6-phosphate + ATP = beta-D-fructose 1,6-bisphosphate + ADP + H(+)</text>
        <dbReference type="Rhea" id="RHEA:16109"/>
        <dbReference type="ChEBI" id="CHEBI:15378"/>
        <dbReference type="ChEBI" id="CHEBI:30616"/>
        <dbReference type="ChEBI" id="CHEBI:32966"/>
        <dbReference type="ChEBI" id="CHEBI:57634"/>
        <dbReference type="ChEBI" id="CHEBI:456216"/>
        <dbReference type="EC" id="2.7.1.11"/>
    </reaction>
</comment>
<comment type="cofactor">
    <cofactor evidence="1">
        <name>Mg(2+)</name>
        <dbReference type="ChEBI" id="CHEBI:18420"/>
    </cofactor>
</comment>
<dbReference type="InterPro" id="IPR029068">
    <property type="entry name" value="Glyas_Bleomycin-R_OHBP_Dase"/>
</dbReference>
<proteinExistence type="inferred from homology"/>
<evidence type="ECO:0000256" key="2">
    <source>
        <dbReference type="ARBA" id="ARBA00004496"/>
    </source>
</evidence>
<evidence type="ECO:0000256" key="4">
    <source>
        <dbReference type="ARBA" id="ARBA00012055"/>
    </source>
</evidence>
<dbReference type="GO" id="GO:0042802">
    <property type="term" value="F:identical protein binding"/>
    <property type="evidence" value="ECO:0007669"/>
    <property type="project" value="TreeGrafter"/>
</dbReference>
<keyword evidence="10 15" id="KW-0418">Kinase</keyword>
<keyword evidence="5" id="KW-0963">Cytoplasm</keyword>
<dbReference type="Gene3D" id="3.40.50.450">
    <property type="match status" value="2"/>
</dbReference>
<keyword evidence="11 15" id="KW-0067">ATP-binding</keyword>
<feature type="domain" description="Phosphofructokinase" evidence="16">
    <location>
        <begin position="192"/>
        <end position="467"/>
    </location>
</feature>
<evidence type="ECO:0000256" key="14">
    <source>
        <dbReference type="ARBA" id="ARBA00048070"/>
    </source>
</evidence>
<name>A0A9N9GUP4_9GLOM</name>
<reference evidence="17" key="1">
    <citation type="submission" date="2021-06" db="EMBL/GenBank/DDBJ databases">
        <authorList>
            <person name="Kallberg Y."/>
            <person name="Tangrot J."/>
            <person name="Rosling A."/>
        </authorList>
    </citation>
    <scope>NUCLEOTIDE SEQUENCE</scope>
    <source>
        <strain evidence="17">FL966</strain>
    </source>
</reference>
<dbReference type="PIRSF" id="PIRSF000533">
    <property type="entry name" value="ATP_PFK_euk"/>
    <property type="match status" value="1"/>
</dbReference>
<dbReference type="InterPro" id="IPR015912">
    <property type="entry name" value="Phosphofructokinase_CS"/>
</dbReference>
<keyword evidence="13 15" id="KW-0324">Glycolysis</keyword>
<dbReference type="PROSITE" id="PS00433">
    <property type="entry name" value="PHOSPHOFRUCTOKINASE"/>
    <property type="match status" value="2"/>
</dbReference>
<dbReference type="Pfam" id="PF00365">
    <property type="entry name" value="PFK"/>
    <property type="match status" value="2"/>
</dbReference>
<dbReference type="GO" id="GO:0005945">
    <property type="term" value="C:6-phosphofructokinase complex"/>
    <property type="evidence" value="ECO:0007669"/>
    <property type="project" value="TreeGrafter"/>
</dbReference>